<dbReference type="AlphaFoldDB" id="A0A934TYS1"/>
<name>A0A934TYS1_9FIRM</name>
<sequence length="75" mass="8726">MKNELILLPSVTYAMKAKSILEQYQIRSYIQRTPKNVNIKSCGYCLFVPNRTDEAEKLLRQKGVRVLGRAEREKP</sequence>
<protein>
    <submittedName>
        <fullName evidence="2">DUF3343 domain-containing protein</fullName>
    </submittedName>
</protein>
<accession>A0A934TYS1</accession>
<comment type="caution">
    <text evidence="2">The sequence shown here is derived from an EMBL/GenBank/DDBJ whole genome shotgun (WGS) entry which is preliminary data.</text>
</comment>
<feature type="domain" description="Putative Se/S carrier protein-like" evidence="1">
    <location>
        <begin position="5"/>
        <end position="68"/>
    </location>
</feature>
<proteinExistence type="predicted"/>
<dbReference type="Proteomes" id="UP000633365">
    <property type="component" value="Unassembled WGS sequence"/>
</dbReference>
<dbReference type="Pfam" id="PF11823">
    <property type="entry name" value="Se_S_carrier"/>
    <property type="match status" value="1"/>
</dbReference>
<keyword evidence="3" id="KW-1185">Reference proteome</keyword>
<reference evidence="2" key="1">
    <citation type="submission" date="2021-01" db="EMBL/GenBank/DDBJ databases">
        <title>Genome public.</title>
        <authorList>
            <person name="Liu C."/>
            <person name="Sun Q."/>
        </authorList>
    </citation>
    <scope>NUCLEOTIDE SEQUENCE</scope>
    <source>
        <strain evidence="2">M6</strain>
    </source>
</reference>
<evidence type="ECO:0000313" key="2">
    <source>
        <dbReference type="EMBL" id="MBK6087836.1"/>
    </source>
</evidence>
<evidence type="ECO:0000259" key="1">
    <source>
        <dbReference type="Pfam" id="PF11823"/>
    </source>
</evidence>
<organism evidence="2 3">
    <name type="scientific">Ruminococcus difficilis</name>
    <dbReference type="NCBI Taxonomy" id="2763069"/>
    <lineage>
        <taxon>Bacteria</taxon>
        <taxon>Bacillati</taxon>
        <taxon>Bacillota</taxon>
        <taxon>Clostridia</taxon>
        <taxon>Eubacteriales</taxon>
        <taxon>Oscillospiraceae</taxon>
        <taxon>Ruminococcus</taxon>
    </lineage>
</organism>
<gene>
    <name evidence="2" type="ORF">JKK62_04055</name>
</gene>
<dbReference type="InterPro" id="IPR021778">
    <property type="entry name" value="Se/S_carrier-like"/>
</dbReference>
<dbReference type="RefSeq" id="WP_186833391.1">
    <property type="nucleotide sequence ID" value="NZ_JAEQMG010000041.1"/>
</dbReference>
<dbReference type="EMBL" id="JAEQMG010000041">
    <property type="protein sequence ID" value="MBK6087836.1"/>
    <property type="molecule type" value="Genomic_DNA"/>
</dbReference>
<evidence type="ECO:0000313" key="3">
    <source>
        <dbReference type="Proteomes" id="UP000633365"/>
    </source>
</evidence>